<dbReference type="SUPFAM" id="SSF52172">
    <property type="entry name" value="CheY-like"/>
    <property type="match status" value="2"/>
</dbReference>
<accession>A0A193FTZ2</accession>
<evidence type="ECO:0000256" key="6">
    <source>
        <dbReference type="ARBA" id="ARBA00022777"/>
    </source>
</evidence>
<evidence type="ECO:0000259" key="13">
    <source>
        <dbReference type="PROSITE" id="PS50112"/>
    </source>
</evidence>
<dbReference type="CDD" id="cd00130">
    <property type="entry name" value="PAS"/>
    <property type="match status" value="2"/>
</dbReference>
<evidence type="ECO:0000256" key="1">
    <source>
        <dbReference type="ARBA" id="ARBA00000085"/>
    </source>
</evidence>
<evidence type="ECO:0000259" key="14">
    <source>
        <dbReference type="PROSITE" id="PS50113"/>
    </source>
</evidence>
<evidence type="ECO:0000256" key="3">
    <source>
        <dbReference type="ARBA" id="ARBA00022553"/>
    </source>
</evidence>
<evidence type="ECO:0000256" key="4">
    <source>
        <dbReference type="ARBA" id="ARBA00022679"/>
    </source>
</evidence>
<dbReference type="SMART" id="SM00448">
    <property type="entry name" value="REC"/>
    <property type="match status" value="2"/>
</dbReference>
<dbReference type="SMART" id="SM00387">
    <property type="entry name" value="HATPase_c"/>
    <property type="match status" value="1"/>
</dbReference>
<dbReference type="InterPro" id="IPR035965">
    <property type="entry name" value="PAS-like_dom_sf"/>
</dbReference>
<feature type="domain" description="Response regulatory" evidence="12">
    <location>
        <begin position="531"/>
        <end position="647"/>
    </location>
</feature>
<name>A0A193FTZ2_9BORD</name>
<dbReference type="EC" id="2.7.13.3" evidence="2"/>
<dbReference type="PROSITE" id="PS50110">
    <property type="entry name" value="RESPONSE_REGULATORY"/>
    <property type="match status" value="2"/>
</dbReference>
<evidence type="ECO:0000256" key="9">
    <source>
        <dbReference type="PROSITE-ProRule" id="PRU00169"/>
    </source>
</evidence>
<dbReference type="InterPro" id="IPR005467">
    <property type="entry name" value="His_kinase_dom"/>
</dbReference>
<keyword evidence="4" id="KW-0808">Transferase</keyword>
<dbReference type="PROSITE" id="PS50109">
    <property type="entry name" value="HIS_KIN"/>
    <property type="match status" value="1"/>
</dbReference>
<gene>
    <name evidence="15" type="ORF">BAU08_03500</name>
</gene>
<evidence type="ECO:0000256" key="2">
    <source>
        <dbReference type="ARBA" id="ARBA00012438"/>
    </source>
</evidence>
<dbReference type="Gene3D" id="3.30.450.20">
    <property type="entry name" value="PAS domain"/>
    <property type="match status" value="2"/>
</dbReference>
<evidence type="ECO:0000259" key="11">
    <source>
        <dbReference type="PROSITE" id="PS50109"/>
    </source>
</evidence>
<feature type="modified residue" description="4-aspartylphosphate" evidence="9">
    <location>
        <position position="726"/>
    </location>
</feature>
<dbReference type="SMART" id="SM00091">
    <property type="entry name" value="PAS"/>
    <property type="match status" value="2"/>
</dbReference>
<feature type="domain" description="PAS" evidence="13">
    <location>
        <begin position="141"/>
        <end position="214"/>
    </location>
</feature>
<dbReference type="PROSITE" id="PS50113">
    <property type="entry name" value="PAC"/>
    <property type="match status" value="1"/>
</dbReference>
<reference evidence="15 16" key="1">
    <citation type="submission" date="2016-06" db="EMBL/GenBank/DDBJ databases">
        <title>Complete genome sequences of Bordetella bronchialis and Bordetella flabilis.</title>
        <authorList>
            <person name="LiPuma J.J."/>
            <person name="Spilker T."/>
        </authorList>
    </citation>
    <scope>NUCLEOTIDE SEQUENCE [LARGE SCALE GENOMIC DNA]</scope>
    <source>
        <strain evidence="15 16">AU17976</strain>
    </source>
</reference>
<dbReference type="InterPro" id="IPR011006">
    <property type="entry name" value="CheY-like_superfamily"/>
</dbReference>
<keyword evidence="5" id="KW-0547">Nucleotide-binding</keyword>
<dbReference type="Gene3D" id="3.40.50.2300">
    <property type="match status" value="2"/>
</dbReference>
<evidence type="ECO:0000256" key="8">
    <source>
        <dbReference type="ARBA" id="ARBA00023012"/>
    </source>
</evidence>
<dbReference type="InterPro" id="IPR000014">
    <property type="entry name" value="PAS"/>
</dbReference>
<sequence length="787" mass="85081">MSGSETSDQRSLQPPDHRRFVECIRRYAMFMASPEGIVLSWNEGARLMTGWDAAEVVGRHYYKVYPAVAADAMDTATLLRESASGQTLLRNGWMQCKDGPQLRVATTIDFVRDGAGMLLALAFVSRDVADATASDEALRQSEEQFQLLMRGVVDYAIYMLDRDGHITTWNTGAERIKGYSRDEILGSHFSRFYTEPDRAAGIPAHALATALREGRYESEAWRLRKDGTAFYAHVVIDPIFDPAGNHVGFAKITRDITEKQAAKEELERTQRALQQSQKLETIGKLTGGVAHDFNNLLQVIGGNLQLLATDLQDSDAARRRLANGLAGVQRGAKLASHLLAFGRRQPLTPSVVNIRSFLRGFDDMLRRSLGEAIEIETVVAGGLWNTMIDTAQLENALLNLAINARDAMNGSGKLTIEIGNAYLDDAYARSHAEVRPGQYVMLAVTDTGAGMTPDVMAQAIEPFFSTKPEGQGTGLGLSMVYGFVKQSGGHLALYSELGHGTTVRLYLPRSFEKEEAVAESVSMTVAGGSETILVAEDDEQVCTTVVELLKGLGYQVLRAADGESALAIVASGIKIDLLFTDVVMPGPLRSPELARKGQELQPDMAVLFTSGYTQNAIVHGGRLDKGVELITKPYTRENLAGKIRHVLANHRQRRARRAGSAGPALAPLPQVAGRPLTILLVDDDEDVRATTAEIIEAQGHVVLQAADAAAALAQLGRHAADVMLADVGLQGMSGLELAGEVRRKWPRVGVIFATGQDVPATAEGDAVLRKPYGAEAIAAALKPFQGT</sequence>
<keyword evidence="7" id="KW-0067">ATP-binding</keyword>
<dbReference type="GO" id="GO:0006355">
    <property type="term" value="P:regulation of DNA-templated transcription"/>
    <property type="evidence" value="ECO:0007669"/>
    <property type="project" value="InterPro"/>
</dbReference>
<dbReference type="PRINTS" id="PR00344">
    <property type="entry name" value="BCTRLSENSOR"/>
</dbReference>
<dbReference type="Pfam" id="PF00072">
    <property type="entry name" value="Response_reg"/>
    <property type="match status" value="2"/>
</dbReference>
<evidence type="ECO:0000313" key="16">
    <source>
        <dbReference type="Proteomes" id="UP000092213"/>
    </source>
</evidence>
<dbReference type="EMBL" id="CP016171">
    <property type="protein sequence ID" value="ANN70519.1"/>
    <property type="molecule type" value="Genomic_DNA"/>
</dbReference>
<dbReference type="STRING" id="463025.BAU08_03500"/>
<evidence type="ECO:0000256" key="7">
    <source>
        <dbReference type="ARBA" id="ARBA00022840"/>
    </source>
</evidence>
<dbReference type="InterPro" id="IPR001789">
    <property type="entry name" value="Sig_transdc_resp-reg_receiver"/>
</dbReference>
<comment type="catalytic activity">
    <reaction evidence="1">
        <text>ATP + protein L-histidine = ADP + protein N-phospho-L-histidine.</text>
        <dbReference type="EC" id="2.7.13.3"/>
    </reaction>
</comment>
<keyword evidence="3 9" id="KW-0597">Phosphoprotein</keyword>
<dbReference type="CDD" id="cd00082">
    <property type="entry name" value="HisKA"/>
    <property type="match status" value="1"/>
</dbReference>
<feature type="modified residue" description="4-aspartylphosphate" evidence="9">
    <location>
        <position position="581"/>
    </location>
</feature>
<feature type="domain" description="Response regulatory" evidence="12">
    <location>
        <begin position="677"/>
        <end position="785"/>
    </location>
</feature>
<feature type="domain" description="PAC" evidence="14">
    <location>
        <begin position="216"/>
        <end position="268"/>
    </location>
</feature>
<feature type="coiled-coil region" evidence="10">
    <location>
        <begin position="249"/>
        <end position="279"/>
    </location>
</feature>
<evidence type="ECO:0000256" key="10">
    <source>
        <dbReference type="SAM" id="Coils"/>
    </source>
</evidence>
<dbReference type="SUPFAM" id="SSF47384">
    <property type="entry name" value="Homodimeric domain of signal transducing histidine kinase"/>
    <property type="match status" value="1"/>
</dbReference>
<keyword evidence="8" id="KW-0902">Two-component regulatory system</keyword>
<feature type="domain" description="PAS" evidence="13">
    <location>
        <begin position="29"/>
        <end position="86"/>
    </location>
</feature>
<dbReference type="InterPro" id="IPR004358">
    <property type="entry name" value="Sig_transdc_His_kin-like_C"/>
</dbReference>
<dbReference type="CDD" id="cd16919">
    <property type="entry name" value="HATPase_CckA-like"/>
    <property type="match status" value="1"/>
</dbReference>
<dbReference type="Gene3D" id="3.30.565.10">
    <property type="entry name" value="Histidine kinase-like ATPase, C-terminal domain"/>
    <property type="match status" value="1"/>
</dbReference>
<evidence type="ECO:0000313" key="15">
    <source>
        <dbReference type="EMBL" id="ANN70519.1"/>
    </source>
</evidence>
<evidence type="ECO:0000259" key="12">
    <source>
        <dbReference type="PROSITE" id="PS50110"/>
    </source>
</evidence>
<evidence type="ECO:0000256" key="5">
    <source>
        <dbReference type="ARBA" id="ARBA00022741"/>
    </source>
</evidence>
<dbReference type="InterPro" id="IPR036097">
    <property type="entry name" value="HisK_dim/P_sf"/>
</dbReference>
<dbReference type="Pfam" id="PF02518">
    <property type="entry name" value="HATPase_c"/>
    <property type="match status" value="1"/>
</dbReference>
<dbReference type="NCBIfam" id="TIGR00229">
    <property type="entry name" value="sensory_box"/>
    <property type="match status" value="2"/>
</dbReference>
<dbReference type="SUPFAM" id="SSF55785">
    <property type="entry name" value="PYP-like sensor domain (PAS domain)"/>
    <property type="match status" value="2"/>
</dbReference>
<dbReference type="AlphaFoldDB" id="A0A193FTZ2"/>
<organism evidence="15 16">
    <name type="scientific">Bordetella bronchialis</name>
    <dbReference type="NCBI Taxonomy" id="463025"/>
    <lineage>
        <taxon>Bacteria</taxon>
        <taxon>Pseudomonadati</taxon>
        <taxon>Pseudomonadota</taxon>
        <taxon>Betaproteobacteria</taxon>
        <taxon>Burkholderiales</taxon>
        <taxon>Alcaligenaceae</taxon>
        <taxon>Bordetella</taxon>
    </lineage>
</organism>
<dbReference type="InterPro" id="IPR036890">
    <property type="entry name" value="HATPase_C_sf"/>
</dbReference>
<protein>
    <recommendedName>
        <fullName evidence="2">histidine kinase</fullName>
        <ecNumber evidence="2">2.7.13.3</ecNumber>
    </recommendedName>
</protein>
<dbReference type="PROSITE" id="PS50112">
    <property type="entry name" value="PAS"/>
    <property type="match status" value="2"/>
</dbReference>
<dbReference type="Gene3D" id="1.10.287.130">
    <property type="match status" value="1"/>
</dbReference>
<dbReference type="PANTHER" id="PTHR43065">
    <property type="entry name" value="SENSOR HISTIDINE KINASE"/>
    <property type="match status" value="1"/>
</dbReference>
<keyword evidence="10" id="KW-0175">Coiled coil</keyword>
<proteinExistence type="predicted"/>
<dbReference type="GO" id="GO:0005524">
    <property type="term" value="F:ATP binding"/>
    <property type="evidence" value="ECO:0007669"/>
    <property type="project" value="UniProtKB-KW"/>
</dbReference>
<dbReference type="Proteomes" id="UP000092213">
    <property type="component" value="Chromosome"/>
</dbReference>
<dbReference type="InterPro" id="IPR000700">
    <property type="entry name" value="PAS-assoc_C"/>
</dbReference>
<dbReference type="SUPFAM" id="SSF55874">
    <property type="entry name" value="ATPase domain of HSP90 chaperone/DNA topoisomerase II/histidine kinase"/>
    <property type="match status" value="1"/>
</dbReference>
<dbReference type="Pfam" id="PF13426">
    <property type="entry name" value="PAS_9"/>
    <property type="match status" value="1"/>
</dbReference>
<dbReference type="GO" id="GO:0000155">
    <property type="term" value="F:phosphorelay sensor kinase activity"/>
    <property type="evidence" value="ECO:0007669"/>
    <property type="project" value="InterPro"/>
</dbReference>
<dbReference type="InterPro" id="IPR003661">
    <property type="entry name" value="HisK_dim/P_dom"/>
</dbReference>
<dbReference type="PANTHER" id="PTHR43065:SF49">
    <property type="entry name" value="HISTIDINE KINASE"/>
    <property type="match status" value="1"/>
</dbReference>
<feature type="domain" description="Histidine kinase" evidence="11">
    <location>
        <begin position="288"/>
        <end position="511"/>
    </location>
</feature>
<dbReference type="InterPro" id="IPR003594">
    <property type="entry name" value="HATPase_dom"/>
</dbReference>
<dbReference type="Pfam" id="PF00989">
    <property type="entry name" value="PAS"/>
    <property type="match status" value="1"/>
</dbReference>
<dbReference type="InterPro" id="IPR013767">
    <property type="entry name" value="PAS_fold"/>
</dbReference>
<keyword evidence="6 15" id="KW-0418">Kinase</keyword>